<dbReference type="OrthoDB" id="305448at2157"/>
<dbReference type="Proteomes" id="UP000183769">
    <property type="component" value="Unassembled WGS sequence"/>
</dbReference>
<dbReference type="AlphaFoldDB" id="A0A1I5R2J4"/>
<evidence type="ECO:0000313" key="3">
    <source>
        <dbReference type="Proteomes" id="UP000183769"/>
    </source>
</evidence>
<proteinExistence type="predicted"/>
<dbReference type="NCBIfam" id="TIGR00199">
    <property type="entry name" value="PncC_domain"/>
    <property type="match status" value="1"/>
</dbReference>
<evidence type="ECO:0000259" key="1">
    <source>
        <dbReference type="Pfam" id="PF02464"/>
    </source>
</evidence>
<evidence type="ECO:0000313" key="2">
    <source>
        <dbReference type="EMBL" id="SFP52557.1"/>
    </source>
</evidence>
<dbReference type="Gene3D" id="3.90.950.20">
    <property type="entry name" value="CinA-like"/>
    <property type="match status" value="1"/>
</dbReference>
<organism evidence="2 3">
    <name type="scientific">Halolamina pelagica</name>
    <dbReference type="NCBI Taxonomy" id="699431"/>
    <lineage>
        <taxon>Archaea</taxon>
        <taxon>Methanobacteriati</taxon>
        <taxon>Methanobacteriota</taxon>
        <taxon>Stenosarchaea group</taxon>
        <taxon>Halobacteria</taxon>
        <taxon>Halobacteriales</taxon>
        <taxon>Haloferacaceae</taxon>
    </lineage>
</organism>
<name>A0A1I5R2J4_9EURY</name>
<dbReference type="SUPFAM" id="SSF142433">
    <property type="entry name" value="CinA-like"/>
    <property type="match status" value="1"/>
</dbReference>
<feature type="domain" description="CinA C-terminal" evidence="1">
    <location>
        <begin position="10"/>
        <end position="165"/>
    </location>
</feature>
<sequence>MREYADDPPIEERIGDALRERDVTVAVAESCTGGLIGSLLTDVPGSSDYFDRSLVTYSYDAKLEELAVSRESLDGHGAVSAPVAEQMAAGVRDRAGTTFGLSTTGIAGPEGGSEEKPVGTVFIGRAYAADWGTGGSYTEVSRHEFDGDRTAIKEQIARKALELLLADVREDLSER</sequence>
<keyword evidence="3" id="KW-1185">Reference proteome</keyword>
<protein>
    <submittedName>
        <fullName evidence="2">Nicotinamide-nucleotide amidase</fullName>
    </submittedName>
</protein>
<dbReference type="EMBL" id="FOXI01000004">
    <property type="protein sequence ID" value="SFP52557.1"/>
    <property type="molecule type" value="Genomic_DNA"/>
</dbReference>
<dbReference type="InterPro" id="IPR008136">
    <property type="entry name" value="CinA_C"/>
</dbReference>
<reference evidence="3" key="1">
    <citation type="submission" date="2016-10" db="EMBL/GenBank/DDBJ databases">
        <authorList>
            <person name="Varghese N."/>
            <person name="Submissions S."/>
        </authorList>
    </citation>
    <scope>NUCLEOTIDE SEQUENCE [LARGE SCALE GENOMIC DNA]</scope>
    <source>
        <strain evidence="3">CGMCC 1.10329</strain>
    </source>
</reference>
<dbReference type="RefSeq" id="WP_074877241.1">
    <property type="nucleotide sequence ID" value="NZ_FOXI01000004.1"/>
</dbReference>
<dbReference type="InterPro" id="IPR036653">
    <property type="entry name" value="CinA-like_C"/>
</dbReference>
<accession>A0A1I5R2J4</accession>
<dbReference type="Pfam" id="PF02464">
    <property type="entry name" value="CinA"/>
    <property type="match status" value="1"/>
</dbReference>
<gene>
    <name evidence="2" type="ORF">SAMN05216277_104201</name>
</gene>